<proteinExistence type="predicted"/>
<dbReference type="AlphaFoldDB" id="A0A183DCE1"/>
<keyword evidence="1" id="KW-0472">Membrane</keyword>
<keyword evidence="1" id="KW-1133">Transmembrane helix</keyword>
<keyword evidence="1" id="KW-0812">Transmembrane</keyword>
<protein>
    <submittedName>
        <fullName evidence="2">G_PROTEIN_RECEP_F1_2 domain-containing protein</fullName>
    </submittedName>
</protein>
<organism evidence="2">
    <name type="scientific">Gongylonema pulchrum</name>
    <dbReference type="NCBI Taxonomy" id="637853"/>
    <lineage>
        <taxon>Eukaryota</taxon>
        <taxon>Metazoa</taxon>
        <taxon>Ecdysozoa</taxon>
        <taxon>Nematoda</taxon>
        <taxon>Chromadorea</taxon>
        <taxon>Rhabditida</taxon>
        <taxon>Spirurina</taxon>
        <taxon>Spiruromorpha</taxon>
        <taxon>Spiruroidea</taxon>
        <taxon>Gongylonematidae</taxon>
        <taxon>Gongylonema</taxon>
    </lineage>
</organism>
<name>A0A183DCE1_9BILA</name>
<evidence type="ECO:0000313" key="2">
    <source>
        <dbReference type="WBParaSite" id="GPUH_0000639101-mRNA-1"/>
    </source>
</evidence>
<accession>A0A183DCE1</accession>
<feature type="transmembrane region" description="Helical" evidence="1">
    <location>
        <begin position="12"/>
        <end position="35"/>
    </location>
</feature>
<sequence length="45" mass="5386">LMCYAFVNLLNAVYLALFLLFVFEPQFIFICDIWYQVDEATFEPD</sequence>
<dbReference type="WBParaSite" id="GPUH_0000639101-mRNA-1">
    <property type="protein sequence ID" value="GPUH_0000639101-mRNA-1"/>
    <property type="gene ID" value="GPUH_0000639101"/>
</dbReference>
<evidence type="ECO:0000256" key="1">
    <source>
        <dbReference type="SAM" id="Phobius"/>
    </source>
</evidence>
<reference evidence="2" key="1">
    <citation type="submission" date="2016-06" db="UniProtKB">
        <authorList>
            <consortium name="WormBaseParasite"/>
        </authorList>
    </citation>
    <scope>IDENTIFICATION</scope>
</reference>